<gene>
    <name evidence="1" type="ORF">V8G57_09100</name>
</gene>
<reference evidence="1 2" key="1">
    <citation type="submission" date="2024-02" db="EMBL/GenBank/DDBJ databases">
        <title>Draft genome sequence of Collimonas sp. strain H4R21, an effective mineral-weathering bacterial strain isolated from the beech rhizosphere.</title>
        <authorList>
            <person name="Morin E."/>
            <person name="Uroz S."/>
            <person name="Leveau J.H.J."/>
            <person name="Kumar R."/>
            <person name="Rey M.W."/>
            <person name="Pham J."/>
        </authorList>
    </citation>
    <scope>NUCLEOTIDE SEQUENCE [LARGE SCALE GENOMIC DNA]</scope>
    <source>
        <strain evidence="1 2">H4R21</strain>
    </source>
</reference>
<comment type="caution">
    <text evidence="1">The sequence shown here is derived from an EMBL/GenBank/DDBJ whole genome shotgun (WGS) entry which is preliminary data.</text>
</comment>
<sequence length="192" mass="21571">MTNQSDKPTAHVIKFSVLKTPLPTDPPGANDFYHQLGILMVAWGRLEGHFTLTLLNLMRLAGAQEVSHKLPAQWESRKKLWERALKVIPSLAYLELDASKLLDEIIDTAQDRNLLVHGMWGEFQKDIPVKIEVASIKYQKSTPDGLLFGRHDITVDILKTITGRINDHNKLLHPISVVIASIESTPQDAQII</sequence>
<evidence type="ECO:0000313" key="2">
    <source>
        <dbReference type="Proteomes" id="UP001495910"/>
    </source>
</evidence>
<dbReference type="Proteomes" id="UP001495910">
    <property type="component" value="Unassembled WGS sequence"/>
</dbReference>
<proteinExistence type="predicted"/>
<dbReference type="RefSeq" id="WP_342829091.1">
    <property type="nucleotide sequence ID" value="NZ_JBANDC010000005.1"/>
</dbReference>
<protein>
    <submittedName>
        <fullName evidence="1">Uncharacterized protein</fullName>
    </submittedName>
</protein>
<accession>A0ABU9PU95</accession>
<organism evidence="1 2">
    <name type="scientific">Collimonas rhizosphaerae</name>
    <dbReference type="NCBI Taxonomy" id="3126357"/>
    <lineage>
        <taxon>Bacteria</taxon>
        <taxon>Pseudomonadati</taxon>
        <taxon>Pseudomonadota</taxon>
        <taxon>Betaproteobacteria</taxon>
        <taxon>Burkholderiales</taxon>
        <taxon>Oxalobacteraceae</taxon>
        <taxon>Collimonas</taxon>
    </lineage>
</organism>
<evidence type="ECO:0000313" key="1">
    <source>
        <dbReference type="EMBL" id="MEM4987541.1"/>
    </source>
</evidence>
<name>A0ABU9PU95_9BURK</name>
<keyword evidence="2" id="KW-1185">Reference proteome</keyword>
<dbReference type="EMBL" id="JBANDC010000005">
    <property type="protein sequence ID" value="MEM4987541.1"/>
    <property type="molecule type" value="Genomic_DNA"/>
</dbReference>